<evidence type="ECO:0000256" key="5">
    <source>
        <dbReference type="ARBA" id="ARBA00022989"/>
    </source>
</evidence>
<evidence type="ECO:0000313" key="9">
    <source>
        <dbReference type="EMBL" id="BBK25087.1"/>
    </source>
</evidence>
<evidence type="ECO:0000259" key="8">
    <source>
        <dbReference type="PROSITE" id="PS50850"/>
    </source>
</evidence>
<dbReference type="SUPFAM" id="SSF103473">
    <property type="entry name" value="MFS general substrate transporter"/>
    <property type="match status" value="1"/>
</dbReference>
<feature type="domain" description="Major facilitator superfamily (MFS) profile" evidence="8">
    <location>
        <begin position="1"/>
        <end position="319"/>
    </location>
</feature>
<keyword evidence="4 7" id="KW-0812">Transmembrane</keyword>
<dbReference type="Pfam" id="PF07690">
    <property type="entry name" value="MFS_1"/>
    <property type="match status" value="1"/>
</dbReference>
<organism evidence="9 10">
    <name type="scientific">Dialister hominis</name>
    <dbReference type="NCBI Taxonomy" id="2582419"/>
    <lineage>
        <taxon>Bacteria</taxon>
        <taxon>Bacillati</taxon>
        <taxon>Bacillota</taxon>
        <taxon>Negativicutes</taxon>
        <taxon>Veillonellales</taxon>
        <taxon>Veillonellaceae</taxon>
        <taxon>Dialister</taxon>
    </lineage>
</organism>
<name>A0A8E4BRC3_9FIRM</name>
<keyword evidence="10" id="KW-1185">Reference proteome</keyword>
<dbReference type="Gene3D" id="1.20.1250.20">
    <property type="entry name" value="MFS general substrate transporter like domains"/>
    <property type="match status" value="1"/>
</dbReference>
<evidence type="ECO:0000256" key="3">
    <source>
        <dbReference type="ARBA" id="ARBA00022475"/>
    </source>
</evidence>
<feature type="transmembrane region" description="Helical" evidence="7">
    <location>
        <begin position="142"/>
        <end position="164"/>
    </location>
</feature>
<feature type="transmembrane region" description="Helical" evidence="7">
    <location>
        <begin position="229"/>
        <end position="254"/>
    </location>
</feature>
<reference evidence="10" key="1">
    <citation type="submission" date="2019-05" db="EMBL/GenBank/DDBJ databases">
        <title>Complete genome sequencing of Dialister sp. strain 5BBH33.</title>
        <authorList>
            <person name="Sakamoto M."/>
            <person name="Murakami T."/>
            <person name="Mori H."/>
        </authorList>
    </citation>
    <scope>NUCLEOTIDE SEQUENCE [LARGE SCALE GENOMIC DNA]</scope>
    <source>
        <strain evidence="10">5BBH33</strain>
    </source>
</reference>
<dbReference type="GO" id="GO:0005886">
    <property type="term" value="C:plasma membrane"/>
    <property type="evidence" value="ECO:0007669"/>
    <property type="project" value="UniProtKB-SubCell"/>
</dbReference>
<feature type="transmembrane region" description="Helical" evidence="7">
    <location>
        <begin position="31"/>
        <end position="50"/>
    </location>
</feature>
<keyword evidence="2" id="KW-0813">Transport</keyword>
<dbReference type="PROSITE" id="PS50850">
    <property type="entry name" value="MFS"/>
    <property type="match status" value="1"/>
</dbReference>
<feature type="transmembrane region" description="Helical" evidence="7">
    <location>
        <begin position="57"/>
        <end position="76"/>
    </location>
</feature>
<feature type="transmembrane region" description="Helical" evidence="7">
    <location>
        <begin position="88"/>
        <end position="108"/>
    </location>
</feature>
<dbReference type="PANTHER" id="PTHR43414:SF6">
    <property type="entry name" value="MULTIDRUG RESISTANCE PROTEIN MDTG"/>
    <property type="match status" value="1"/>
</dbReference>
<gene>
    <name evidence="9" type="ORF">Dia5BBH33_10220</name>
</gene>
<feature type="transmembrane region" description="Helical" evidence="7">
    <location>
        <begin position="176"/>
        <end position="197"/>
    </location>
</feature>
<feature type="transmembrane region" description="Helical" evidence="7">
    <location>
        <begin position="297"/>
        <end position="314"/>
    </location>
</feature>
<protein>
    <submittedName>
        <fullName evidence="9">MFS transporter</fullName>
    </submittedName>
</protein>
<feature type="transmembrane region" description="Helical" evidence="7">
    <location>
        <begin position="204"/>
        <end position="223"/>
    </location>
</feature>
<keyword evidence="6 7" id="KW-0472">Membrane</keyword>
<dbReference type="InterPro" id="IPR036259">
    <property type="entry name" value="MFS_trans_sf"/>
</dbReference>
<proteinExistence type="predicted"/>
<keyword evidence="3" id="KW-1003">Cell membrane</keyword>
<keyword evidence="5 7" id="KW-1133">Transmembrane helix</keyword>
<dbReference type="KEGG" id="dho:Dia5BBH33_10220"/>
<evidence type="ECO:0000256" key="7">
    <source>
        <dbReference type="SAM" id="Phobius"/>
    </source>
</evidence>
<comment type="subcellular location">
    <subcellularLocation>
        <location evidence="1">Cell membrane</location>
        <topology evidence="1">Multi-pass membrane protein</topology>
    </subcellularLocation>
</comment>
<accession>A0A8E4BRC3</accession>
<evidence type="ECO:0000256" key="4">
    <source>
        <dbReference type="ARBA" id="ARBA00022692"/>
    </source>
</evidence>
<dbReference type="Proteomes" id="UP000320585">
    <property type="component" value="Chromosome"/>
</dbReference>
<evidence type="ECO:0000313" key="10">
    <source>
        <dbReference type="Proteomes" id="UP000320585"/>
    </source>
</evidence>
<evidence type="ECO:0000256" key="2">
    <source>
        <dbReference type="ARBA" id="ARBA00022448"/>
    </source>
</evidence>
<dbReference type="GO" id="GO:0022857">
    <property type="term" value="F:transmembrane transporter activity"/>
    <property type="evidence" value="ECO:0007669"/>
    <property type="project" value="InterPro"/>
</dbReference>
<dbReference type="AlphaFoldDB" id="A0A8E4BRC3"/>
<dbReference type="EMBL" id="AP019697">
    <property type="protein sequence ID" value="BBK25087.1"/>
    <property type="molecule type" value="Genomic_DNA"/>
</dbReference>
<dbReference type="PANTHER" id="PTHR43414">
    <property type="entry name" value="MULTIDRUG RESISTANCE PROTEIN MDTG"/>
    <property type="match status" value="1"/>
</dbReference>
<dbReference type="InterPro" id="IPR011701">
    <property type="entry name" value="MFS"/>
</dbReference>
<evidence type="ECO:0000256" key="6">
    <source>
        <dbReference type="ARBA" id="ARBA00023136"/>
    </source>
</evidence>
<sequence length="322" mass="34358">MAVRAGILLGFSYLFCGLCQNEYHLLAARAFQGFANGFVAAAMAIISVSVQSSEIGVTLGAAQTALVIGGICGPLLGGALSEFIGMRGSFFVSAAFLWIVSLAVIFFVHEPALKGEESTDREKTSIKDDISYALKNDHLRELLAILFLLQVTILMIQPVTSLWVRKLMGDSGNVELVSGFIMSSSGLAGALTTALWGKFGQSRGYYAAMFITLSFAGVITIAQSIPSSIIGFGICQFLVGCFVIGINPSLNAALVKYTPSSFRGRVFGLSNTAQQFGNMIGPILASFVSMTGSIREVYIAAGVIQLLLGFRLFFSRIKKGEY</sequence>
<evidence type="ECO:0000256" key="1">
    <source>
        <dbReference type="ARBA" id="ARBA00004651"/>
    </source>
</evidence>
<dbReference type="InterPro" id="IPR020846">
    <property type="entry name" value="MFS_dom"/>
</dbReference>